<gene>
    <name evidence="1" type="ORF">MYVALT_G_00690</name>
</gene>
<dbReference type="KEGG" id="vtr:MYVALT_G_00690"/>
<dbReference type="EMBL" id="OU343031">
    <property type="protein sequence ID" value="CAG7595661.1"/>
    <property type="molecule type" value="Genomic_DNA"/>
</dbReference>
<evidence type="ECO:0000313" key="1">
    <source>
        <dbReference type="EMBL" id="CAG7595661.1"/>
    </source>
</evidence>
<name>A0A916JR43_9BURK</name>
<keyword evidence="2" id="KW-1185">Reference proteome</keyword>
<sequence>MAVINHTFPQDDIVYCAQYFTDANVYVMNRVFSTLYKALIFVY</sequence>
<accession>A0A916JR43</accession>
<organism evidence="1 2">
    <name type="scientific">Candidatus Vallotiella hemipterorum</name>
    <dbReference type="NCBI Taxonomy" id="1177213"/>
    <lineage>
        <taxon>Bacteria</taxon>
        <taxon>Pseudomonadati</taxon>
        <taxon>Pseudomonadota</taxon>
        <taxon>Betaproteobacteria</taxon>
        <taxon>Burkholderiales</taxon>
        <taxon>Burkholderiaceae</taxon>
        <taxon>Candidatus Vallotiella</taxon>
    </lineage>
</organism>
<proteinExistence type="predicted"/>
<dbReference type="AlphaFoldDB" id="A0A916JR43"/>
<reference evidence="1" key="1">
    <citation type="submission" date="2021-06" db="EMBL/GenBank/DDBJ databases">
        <authorList>
            <person name="Szabo G."/>
        </authorList>
    </citation>
    <scope>NUCLEOTIDE SEQUENCE</scope>
    <source>
        <strain evidence="1">MYVALT</strain>
    </source>
</reference>
<dbReference type="Proteomes" id="UP000693996">
    <property type="component" value="Chromosome"/>
</dbReference>
<protein>
    <submittedName>
        <fullName evidence="1">Uncharacterized protein</fullName>
    </submittedName>
</protein>
<evidence type="ECO:0000313" key="2">
    <source>
        <dbReference type="Proteomes" id="UP000693996"/>
    </source>
</evidence>